<dbReference type="Proteomes" id="UP000243515">
    <property type="component" value="Unassembled WGS sequence"/>
</dbReference>
<comment type="caution">
    <text evidence="1">The sequence shown here is derived from an EMBL/GenBank/DDBJ whole genome shotgun (WGS) entry which is preliminary data.</text>
</comment>
<evidence type="ECO:0000313" key="1">
    <source>
        <dbReference type="EMBL" id="OXV09692.1"/>
    </source>
</evidence>
<name>A0A232M002_9EURO</name>
<organism evidence="1 2">
    <name type="scientific">Elaphomyces granulatus</name>
    <dbReference type="NCBI Taxonomy" id="519963"/>
    <lineage>
        <taxon>Eukaryota</taxon>
        <taxon>Fungi</taxon>
        <taxon>Dikarya</taxon>
        <taxon>Ascomycota</taxon>
        <taxon>Pezizomycotina</taxon>
        <taxon>Eurotiomycetes</taxon>
        <taxon>Eurotiomycetidae</taxon>
        <taxon>Eurotiales</taxon>
        <taxon>Elaphomycetaceae</taxon>
        <taxon>Elaphomyces</taxon>
    </lineage>
</organism>
<gene>
    <name evidence="1" type="ORF">Egran_02545</name>
</gene>
<feature type="non-terminal residue" evidence="1">
    <location>
        <position position="33"/>
    </location>
</feature>
<protein>
    <recommendedName>
        <fullName evidence="3">Heterokaryon incompatibility domain-containing protein</fullName>
    </recommendedName>
</protein>
<sequence length="33" mass="3920">MRLINTLTLRFEEFLGTKKPPYAILSHTWGKQE</sequence>
<evidence type="ECO:0000313" key="2">
    <source>
        <dbReference type="Proteomes" id="UP000243515"/>
    </source>
</evidence>
<dbReference type="AlphaFoldDB" id="A0A232M002"/>
<reference evidence="1 2" key="1">
    <citation type="journal article" date="2015" name="Environ. Microbiol.">
        <title>Metagenome sequence of Elaphomyces granulatus from sporocarp tissue reveals Ascomycota ectomycorrhizal fingerprints of genome expansion and a Proteobacteria-rich microbiome.</title>
        <authorList>
            <person name="Quandt C.A."/>
            <person name="Kohler A."/>
            <person name="Hesse C.N."/>
            <person name="Sharpton T.J."/>
            <person name="Martin F."/>
            <person name="Spatafora J.W."/>
        </authorList>
    </citation>
    <scope>NUCLEOTIDE SEQUENCE [LARGE SCALE GENOMIC DNA]</scope>
    <source>
        <strain evidence="1 2">OSC145934</strain>
    </source>
</reference>
<proteinExistence type="predicted"/>
<accession>A0A232M002</accession>
<dbReference type="OrthoDB" id="674604at2759"/>
<keyword evidence="2" id="KW-1185">Reference proteome</keyword>
<evidence type="ECO:0008006" key="3">
    <source>
        <dbReference type="Google" id="ProtNLM"/>
    </source>
</evidence>
<dbReference type="EMBL" id="NPHW01003377">
    <property type="protein sequence ID" value="OXV09692.1"/>
    <property type="molecule type" value="Genomic_DNA"/>
</dbReference>